<dbReference type="PANTHER" id="PTHR19306">
    <property type="entry name" value="STRUCTURAL MAINTENANCE OF CHROMOSOMES 5,6 SMC5, SMC6"/>
    <property type="match status" value="1"/>
</dbReference>
<dbReference type="GO" id="GO:0030915">
    <property type="term" value="C:Smc5-Smc6 complex"/>
    <property type="evidence" value="ECO:0007669"/>
    <property type="project" value="TreeGrafter"/>
</dbReference>
<dbReference type="KEGG" id="mis:MICPUN_65355"/>
<dbReference type="GO" id="GO:0003697">
    <property type="term" value="F:single-stranded DNA binding"/>
    <property type="evidence" value="ECO:0007669"/>
    <property type="project" value="TreeGrafter"/>
</dbReference>
<evidence type="ECO:0000256" key="4">
    <source>
        <dbReference type="ARBA" id="ARBA00022454"/>
    </source>
</evidence>
<dbReference type="OrthoDB" id="10072614at2759"/>
<keyword evidence="11" id="KW-0539">Nucleus</keyword>
<sequence length="1025" mass="116008">NGTILRVKLTNFMCHHNLEVEFGPRINFLVGENGSGKSAVLTALSLALGVRARDTRRAEKGISGFIREGANFAKVEVSIRNVGDDALDPDVYGDVITVERHITQNSSSYKIKGKDGKDVGSSRDKLIRITDHFNIDVNNPVVVMSQDSSREFLHSGKAKDKYDFFTKATLLKEITNKLVYIKEQISEMNNLIKEKEKELPDVRAELDRLEEEKNSFTKLQELKNKVKELRERLAWAQVYQLETEQANIEAEVAGREDIMPKIEELIAKNKRLAEEERSKATAANEEFHRELEKNNLAIAERDAARNRLRTLKRETKSKETTKISKTNAIKLKQQDVEALETQIQDAQMTIAAASQAQDARLQQAVDKAQDRLDRALQAKTDAEEAERRNDRAKQDAIGKEQHVDYRIRNVRDDIGRLENRLKTAQLKGDQVLAKFGPKMPELAKYLKGVPAGTFSVPPIGPVGAFLKLKDQKWARAVEEKIGGNLGTYLVSNMQDRAKLDEIMRHRIKMPAMISVVNLSAPAYAPGENQLPPSAYLKMTDVLEFTHPAVYNFLVDSTGLERSVLVANQEEGARVMFTERARNVNGAYTEHRVLERRGQAQIDYPMKSMNNARLVANEADLAKSINVELREKNNELKQLNADRKAASEAKHKIQKAAGDLTNKRHAAGAEVSRAKVDLSDARQQQQESIGPTQYNVDELERMLADAKDDLAPLEEEMRKAEEALETAQEAERLGEEEEKKLDKMCADGNFMARQTELQREFEAYTQGAATAQDSVNTCEKRLNEVRDESAGLAQQLDHKAVQLTRAIEDAKKICDRDTAMRHLGEDHKERPVSELEREHERAMRRVEKEKAAYKRPEEEVIRNYQDAKRKYDRLEQTINTSRGPCNRLNAGRKKRVRMLKETSSTVEKEVSHRFNYHMGKKGHAGQVKVDFINAELHLDVKMNGAGQTVKDTRSMSGGERSYATLALTLALGENVESPFRAMDEFDVFMDAVNRKISMDALIEFARDPNNCDKQYLFITPQDISAV</sequence>
<evidence type="ECO:0000256" key="6">
    <source>
        <dbReference type="ARBA" id="ARBA00022763"/>
    </source>
</evidence>
<dbReference type="GeneID" id="8240800"/>
<feature type="region of interest" description="Disordered" evidence="13">
    <location>
        <begin position="667"/>
        <end position="687"/>
    </location>
</feature>
<evidence type="ECO:0000313" key="15">
    <source>
        <dbReference type="EMBL" id="ACO61345.1"/>
    </source>
</evidence>
<feature type="coiled-coil region" evidence="12">
    <location>
        <begin position="695"/>
        <end position="876"/>
    </location>
</feature>
<dbReference type="GO" id="GO:0000724">
    <property type="term" value="P:double-strand break repair via homologous recombination"/>
    <property type="evidence" value="ECO:0007669"/>
    <property type="project" value="TreeGrafter"/>
</dbReference>
<feature type="non-terminal residue" evidence="15">
    <location>
        <position position="1025"/>
    </location>
</feature>
<keyword evidence="4" id="KW-0158">Chromosome</keyword>
<keyword evidence="6" id="KW-0227">DNA damage</keyword>
<feature type="coiled-coil region" evidence="12">
    <location>
        <begin position="270"/>
        <end position="427"/>
    </location>
</feature>
<feature type="coiled-coil region" evidence="12">
    <location>
        <begin position="178"/>
        <end position="239"/>
    </location>
</feature>
<evidence type="ECO:0000259" key="14">
    <source>
        <dbReference type="Pfam" id="PF02463"/>
    </source>
</evidence>
<evidence type="ECO:0000256" key="9">
    <source>
        <dbReference type="ARBA" id="ARBA00023172"/>
    </source>
</evidence>
<dbReference type="Proteomes" id="UP000002009">
    <property type="component" value="Chromosome 2"/>
</dbReference>
<keyword evidence="8 12" id="KW-0175">Coiled coil</keyword>
<dbReference type="GO" id="GO:0005634">
    <property type="term" value="C:nucleus"/>
    <property type="evidence" value="ECO:0007669"/>
    <property type="project" value="UniProtKB-SubCell"/>
</dbReference>
<dbReference type="eggNOG" id="KOG0250">
    <property type="taxonomic scope" value="Eukaryota"/>
</dbReference>
<dbReference type="InterPro" id="IPR003395">
    <property type="entry name" value="RecF/RecN/SMC_N"/>
</dbReference>
<comment type="similarity">
    <text evidence="3">Belongs to the SMC family. SMC6 subfamily.</text>
</comment>
<dbReference type="Pfam" id="PF02463">
    <property type="entry name" value="SMC_N"/>
    <property type="match status" value="1"/>
</dbReference>
<evidence type="ECO:0000256" key="10">
    <source>
        <dbReference type="ARBA" id="ARBA00023204"/>
    </source>
</evidence>
<dbReference type="PANTHER" id="PTHR19306:SF6">
    <property type="entry name" value="STRUCTURAL MAINTENANCE OF CHROMOSOMES PROTEIN 6"/>
    <property type="match status" value="1"/>
</dbReference>
<dbReference type="GO" id="GO:0005524">
    <property type="term" value="F:ATP binding"/>
    <property type="evidence" value="ECO:0007669"/>
    <property type="project" value="UniProtKB-KW"/>
</dbReference>
<protein>
    <recommendedName>
        <fullName evidence="14">RecF/RecN/SMC N-terminal domain-containing protein</fullName>
    </recommendedName>
</protein>
<evidence type="ECO:0000256" key="7">
    <source>
        <dbReference type="ARBA" id="ARBA00022840"/>
    </source>
</evidence>
<dbReference type="GO" id="GO:0035861">
    <property type="term" value="C:site of double-strand break"/>
    <property type="evidence" value="ECO:0007669"/>
    <property type="project" value="TreeGrafter"/>
</dbReference>
<organism evidence="15 16">
    <name type="scientific">Micromonas commoda (strain RCC299 / NOUM17 / CCMP2709)</name>
    <name type="common">Picoplanktonic green alga</name>
    <dbReference type="NCBI Taxonomy" id="296587"/>
    <lineage>
        <taxon>Eukaryota</taxon>
        <taxon>Viridiplantae</taxon>
        <taxon>Chlorophyta</taxon>
        <taxon>Mamiellophyceae</taxon>
        <taxon>Mamiellales</taxon>
        <taxon>Mamiellaceae</taxon>
        <taxon>Micromonas</taxon>
    </lineage>
</organism>
<keyword evidence="10" id="KW-0234">DNA repair</keyword>
<name>C1DY09_MICCC</name>
<dbReference type="OMA" id="FMCHRSL"/>
<dbReference type="InParanoid" id="C1DY09"/>
<dbReference type="GO" id="GO:0003684">
    <property type="term" value="F:damaged DNA binding"/>
    <property type="evidence" value="ECO:0007669"/>
    <property type="project" value="TreeGrafter"/>
</dbReference>
<dbReference type="SUPFAM" id="SSF52540">
    <property type="entry name" value="P-loop containing nucleoside triphosphate hydrolases"/>
    <property type="match status" value="1"/>
</dbReference>
<dbReference type="RefSeq" id="XP_002500087.1">
    <property type="nucleotide sequence ID" value="XM_002500041.1"/>
</dbReference>
<evidence type="ECO:0000256" key="11">
    <source>
        <dbReference type="ARBA" id="ARBA00023242"/>
    </source>
</evidence>
<comment type="subcellular location">
    <subcellularLocation>
        <location evidence="2">Chromosome</location>
    </subcellularLocation>
    <subcellularLocation>
        <location evidence="1">Nucleus</location>
    </subcellularLocation>
</comment>
<feature type="coiled-coil region" evidence="12">
    <location>
        <begin position="618"/>
        <end position="655"/>
    </location>
</feature>
<dbReference type="GO" id="GO:0016887">
    <property type="term" value="F:ATP hydrolysis activity"/>
    <property type="evidence" value="ECO:0007669"/>
    <property type="project" value="InterPro"/>
</dbReference>
<feature type="non-terminal residue" evidence="15">
    <location>
        <position position="1"/>
    </location>
</feature>
<keyword evidence="16" id="KW-1185">Reference proteome</keyword>
<feature type="domain" description="RecF/RecN/SMC N-terminal" evidence="14">
    <location>
        <begin position="4"/>
        <end position="1000"/>
    </location>
</feature>
<keyword evidence="9" id="KW-0233">DNA recombination</keyword>
<reference evidence="15 16" key="1">
    <citation type="journal article" date="2009" name="Science">
        <title>Green evolution and dynamic adaptations revealed by genomes of the marine picoeukaryotes Micromonas.</title>
        <authorList>
            <person name="Worden A.Z."/>
            <person name="Lee J.H."/>
            <person name="Mock T."/>
            <person name="Rouze P."/>
            <person name="Simmons M.P."/>
            <person name="Aerts A.L."/>
            <person name="Allen A.E."/>
            <person name="Cuvelier M.L."/>
            <person name="Derelle E."/>
            <person name="Everett M.V."/>
            <person name="Foulon E."/>
            <person name="Grimwood J."/>
            <person name="Gundlach H."/>
            <person name="Henrissat B."/>
            <person name="Napoli C."/>
            <person name="McDonald S.M."/>
            <person name="Parker M.S."/>
            <person name="Rombauts S."/>
            <person name="Salamov A."/>
            <person name="Von Dassow P."/>
            <person name="Badger J.H."/>
            <person name="Coutinho P.M."/>
            <person name="Demir E."/>
            <person name="Dubchak I."/>
            <person name="Gentemann C."/>
            <person name="Eikrem W."/>
            <person name="Gready J.E."/>
            <person name="John U."/>
            <person name="Lanier W."/>
            <person name="Lindquist E.A."/>
            <person name="Lucas S."/>
            <person name="Mayer K.F."/>
            <person name="Moreau H."/>
            <person name="Not F."/>
            <person name="Otillar R."/>
            <person name="Panaud O."/>
            <person name="Pangilinan J."/>
            <person name="Paulsen I."/>
            <person name="Piegu B."/>
            <person name="Poliakov A."/>
            <person name="Robbens S."/>
            <person name="Schmutz J."/>
            <person name="Toulza E."/>
            <person name="Wyss T."/>
            <person name="Zelensky A."/>
            <person name="Zhou K."/>
            <person name="Armbrust E.V."/>
            <person name="Bhattacharya D."/>
            <person name="Goodenough U.W."/>
            <person name="Van de Peer Y."/>
            <person name="Grigoriev I.V."/>
        </authorList>
    </citation>
    <scope>NUCLEOTIDE SEQUENCE [LARGE SCALE GENOMIC DNA]</scope>
    <source>
        <strain evidence="16">RCC299 / NOUM17</strain>
    </source>
</reference>
<evidence type="ECO:0000313" key="16">
    <source>
        <dbReference type="Proteomes" id="UP000002009"/>
    </source>
</evidence>
<dbReference type="AlphaFoldDB" id="C1DY09"/>
<evidence type="ECO:0000256" key="13">
    <source>
        <dbReference type="SAM" id="MobiDB-lite"/>
    </source>
</evidence>
<proteinExistence type="inferred from homology"/>
<evidence type="ECO:0000256" key="1">
    <source>
        <dbReference type="ARBA" id="ARBA00004123"/>
    </source>
</evidence>
<gene>
    <name evidence="15" type="ORF">MICPUN_65355</name>
</gene>
<dbReference type="Gene3D" id="3.40.50.300">
    <property type="entry name" value="P-loop containing nucleotide triphosphate hydrolases"/>
    <property type="match status" value="2"/>
</dbReference>
<dbReference type="STRING" id="296587.C1DY09"/>
<evidence type="ECO:0000256" key="3">
    <source>
        <dbReference type="ARBA" id="ARBA00006793"/>
    </source>
</evidence>
<evidence type="ECO:0000256" key="12">
    <source>
        <dbReference type="SAM" id="Coils"/>
    </source>
</evidence>
<accession>C1DY09</accession>
<keyword evidence="5" id="KW-0547">Nucleotide-binding</keyword>
<dbReference type="EMBL" id="CP001323">
    <property type="protein sequence ID" value="ACO61345.1"/>
    <property type="molecule type" value="Genomic_DNA"/>
</dbReference>
<keyword evidence="7" id="KW-0067">ATP-binding</keyword>
<dbReference type="FunCoup" id="C1DY09">
    <property type="interactions" value="1610"/>
</dbReference>
<evidence type="ECO:0000256" key="5">
    <source>
        <dbReference type="ARBA" id="ARBA00022741"/>
    </source>
</evidence>
<evidence type="ECO:0000256" key="2">
    <source>
        <dbReference type="ARBA" id="ARBA00004286"/>
    </source>
</evidence>
<dbReference type="InterPro" id="IPR027417">
    <property type="entry name" value="P-loop_NTPase"/>
</dbReference>
<evidence type="ECO:0000256" key="8">
    <source>
        <dbReference type="ARBA" id="ARBA00023054"/>
    </source>
</evidence>